<keyword evidence="5" id="KW-0472">Membrane</keyword>
<proteinExistence type="inferred from homology"/>
<dbReference type="GO" id="GO:0006508">
    <property type="term" value="P:proteolysis"/>
    <property type="evidence" value="ECO:0007669"/>
    <property type="project" value="UniProtKB-KW"/>
</dbReference>
<dbReference type="InterPro" id="IPR047272">
    <property type="entry name" value="S49_SppA_C"/>
</dbReference>
<accession>A0A1W1WS85</accession>
<evidence type="ECO:0000259" key="6">
    <source>
        <dbReference type="Pfam" id="PF01343"/>
    </source>
</evidence>
<dbReference type="NCBIfam" id="TIGR00706">
    <property type="entry name" value="SppA_dom"/>
    <property type="match status" value="1"/>
</dbReference>
<evidence type="ECO:0000256" key="4">
    <source>
        <dbReference type="ARBA" id="ARBA00022825"/>
    </source>
</evidence>
<dbReference type="RefSeq" id="WP_084275355.1">
    <property type="nucleotide sequence ID" value="NZ_AP026671.1"/>
</dbReference>
<dbReference type="Gene3D" id="6.20.330.10">
    <property type="match status" value="1"/>
</dbReference>
<keyword evidence="5" id="KW-1133">Transmembrane helix</keyword>
<name>A0A1W1WS85_9BACT</name>
<dbReference type="InterPro" id="IPR004635">
    <property type="entry name" value="Pept_S49_SppA"/>
</dbReference>
<sequence length="296" mass="32732">MEQNSNNKTNPLKILFLPITATLDFIQKYFKAIIFLLIVLLLFGVMQKEQISQPNLMEISLDGAILDAKTVLEQIEEAQDENIKGVLFVVNSPGGAVAPSVEISYAIKRLREKKPVVAYAAGTMASGSYYASIWANKIIANPGSTIGSIGVIFEAPNLQKLLDKIGIEPQVVKAGRYKEVGTPFRKWSELEKEELKKVISNTYKMFTTDVAKARGLDLNNSSQWADAHIFTAYGAKQVGLIDAVGTQYEAKKAVEKLAHVKKAVWKKPSEFEKMLKRVTSETSSKLLSLLFGGKLF</sequence>
<dbReference type="GO" id="GO:0008236">
    <property type="term" value="F:serine-type peptidase activity"/>
    <property type="evidence" value="ECO:0007669"/>
    <property type="project" value="UniProtKB-KW"/>
</dbReference>
<dbReference type="OrthoDB" id="9764363at2"/>
<keyword evidence="5" id="KW-0812">Transmembrane</keyword>
<evidence type="ECO:0000256" key="2">
    <source>
        <dbReference type="ARBA" id="ARBA00022670"/>
    </source>
</evidence>
<dbReference type="PANTHER" id="PTHR42987">
    <property type="entry name" value="PEPTIDASE S49"/>
    <property type="match status" value="1"/>
</dbReference>
<dbReference type="Proteomes" id="UP000192602">
    <property type="component" value="Unassembled WGS sequence"/>
</dbReference>
<gene>
    <name evidence="7" type="ORF">SAMN05660197_0904</name>
</gene>
<comment type="similarity">
    <text evidence="1">Belongs to the peptidase S49 family.</text>
</comment>
<organism evidence="7 8">
    <name type="scientific">Nitratiruptor tergarcus DSM 16512</name>
    <dbReference type="NCBI Taxonomy" id="1069081"/>
    <lineage>
        <taxon>Bacteria</taxon>
        <taxon>Pseudomonadati</taxon>
        <taxon>Campylobacterota</taxon>
        <taxon>Epsilonproteobacteria</taxon>
        <taxon>Nautiliales</taxon>
        <taxon>Nitratiruptoraceae</taxon>
        <taxon>Nitratiruptor</taxon>
    </lineage>
</organism>
<dbReference type="STRING" id="1069081.SAMN05660197_0904"/>
<dbReference type="Pfam" id="PF01343">
    <property type="entry name" value="Peptidase_S49"/>
    <property type="match status" value="1"/>
</dbReference>
<reference evidence="8" key="1">
    <citation type="submission" date="2017-04" db="EMBL/GenBank/DDBJ databases">
        <authorList>
            <person name="Varghese N."/>
            <person name="Submissions S."/>
        </authorList>
    </citation>
    <scope>NUCLEOTIDE SEQUENCE [LARGE SCALE GENOMIC DNA]</scope>
    <source>
        <strain evidence="8">DSM 16512</strain>
    </source>
</reference>
<dbReference type="InterPro" id="IPR029045">
    <property type="entry name" value="ClpP/crotonase-like_dom_sf"/>
</dbReference>
<dbReference type="Gene3D" id="3.90.226.10">
    <property type="entry name" value="2-enoyl-CoA Hydratase, Chain A, domain 1"/>
    <property type="match status" value="1"/>
</dbReference>
<keyword evidence="4" id="KW-0720">Serine protease</keyword>
<dbReference type="EMBL" id="FWWZ01000001">
    <property type="protein sequence ID" value="SMC09106.1"/>
    <property type="molecule type" value="Genomic_DNA"/>
</dbReference>
<dbReference type="AlphaFoldDB" id="A0A1W1WS85"/>
<feature type="transmembrane region" description="Helical" evidence="5">
    <location>
        <begin position="29"/>
        <end position="46"/>
    </location>
</feature>
<evidence type="ECO:0000256" key="3">
    <source>
        <dbReference type="ARBA" id="ARBA00022801"/>
    </source>
</evidence>
<keyword evidence="8" id="KW-1185">Reference proteome</keyword>
<keyword evidence="3" id="KW-0378">Hydrolase</keyword>
<dbReference type="InterPro" id="IPR002142">
    <property type="entry name" value="Peptidase_S49"/>
</dbReference>
<dbReference type="SUPFAM" id="SSF52096">
    <property type="entry name" value="ClpP/crotonase"/>
    <property type="match status" value="1"/>
</dbReference>
<feature type="domain" description="Peptidase S49" evidence="6">
    <location>
        <begin position="109"/>
        <end position="261"/>
    </location>
</feature>
<protein>
    <submittedName>
        <fullName evidence="7">Protease-4</fullName>
    </submittedName>
</protein>
<evidence type="ECO:0000313" key="7">
    <source>
        <dbReference type="EMBL" id="SMC09106.1"/>
    </source>
</evidence>
<dbReference type="PANTHER" id="PTHR42987:SF7">
    <property type="entry name" value="SIGNAL PEPTIDE PEPTIDASE SPPA-RELATED"/>
    <property type="match status" value="1"/>
</dbReference>
<dbReference type="CDD" id="cd07023">
    <property type="entry name" value="S49_Sppa_N_C"/>
    <property type="match status" value="1"/>
</dbReference>
<evidence type="ECO:0000313" key="8">
    <source>
        <dbReference type="Proteomes" id="UP000192602"/>
    </source>
</evidence>
<keyword evidence="2 7" id="KW-0645">Protease</keyword>
<evidence type="ECO:0000256" key="5">
    <source>
        <dbReference type="SAM" id="Phobius"/>
    </source>
</evidence>
<evidence type="ECO:0000256" key="1">
    <source>
        <dbReference type="ARBA" id="ARBA00008683"/>
    </source>
</evidence>